<comment type="similarity">
    <text evidence="2">Belongs to the pterin-4-alpha-carbinolamine dehydratase family.</text>
</comment>
<dbReference type="OrthoDB" id="15077at2"/>
<evidence type="ECO:0000256" key="4">
    <source>
        <dbReference type="ARBA" id="ARBA00021735"/>
    </source>
</evidence>
<comment type="catalytic activity">
    <reaction evidence="1">
        <text>(4aS,6R)-4a-hydroxy-L-erythro-5,6,7,8-tetrahydrobiopterin = (6R)-L-erythro-6,7-dihydrobiopterin + H2O</text>
        <dbReference type="Rhea" id="RHEA:11920"/>
        <dbReference type="ChEBI" id="CHEBI:15377"/>
        <dbReference type="ChEBI" id="CHEBI:15642"/>
        <dbReference type="ChEBI" id="CHEBI:43120"/>
        <dbReference type="EC" id="4.2.1.96"/>
    </reaction>
</comment>
<dbReference type="EMBL" id="LR130759">
    <property type="protein sequence ID" value="VDM90735.1"/>
    <property type="molecule type" value="Genomic_DNA"/>
</dbReference>
<dbReference type="EC" id="4.2.1.96" evidence="3"/>
<evidence type="ECO:0000256" key="1">
    <source>
        <dbReference type="ARBA" id="ARBA00001554"/>
    </source>
</evidence>
<evidence type="ECO:0000256" key="2">
    <source>
        <dbReference type="ARBA" id="ARBA00006472"/>
    </source>
</evidence>
<dbReference type="CDD" id="cd00488">
    <property type="entry name" value="PCD_DCoH"/>
    <property type="match status" value="1"/>
</dbReference>
<accession>A0A3S4FU19</accession>
<evidence type="ECO:0000256" key="3">
    <source>
        <dbReference type="ARBA" id="ARBA00013252"/>
    </source>
</evidence>
<dbReference type="Pfam" id="PF01329">
    <property type="entry name" value="Pterin_4a"/>
    <property type="match status" value="1"/>
</dbReference>
<dbReference type="PANTHER" id="PTHR12599">
    <property type="entry name" value="PTERIN-4-ALPHA-CARBINOLAMINE DEHYDRATASE"/>
    <property type="match status" value="1"/>
</dbReference>
<reference evidence="7" key="1">
    <citation type="submission" date="2018-02" db="EMBL/GenBank/DDBJ databases">
        <authorList>
            <person name="Seth-Smith MB H."/>
            <person name="Seth-Smith H."/>
        </authorList>
    </citation>
    <scope>NUCLEOTIDE SEQUENCE [LARGE SCALE GENOMIC DNA]</scope>
</reference>
<sequence length="122" mass="13252">MALVDSGHGHVKPHAVCDGAAVALNAADIAVRLNSMPGWQLVDGHLHRTFHCASFAESVGFVTQLAMLAERHNHHPDFAVTNKREVSVVIWTRQSRCLTPVDFDLAHAITAAYPVARKEAGH</sequence>
<evidence type="ECO:0000313" key="6">
    <source>
        <dbReference type="EMBL" id="VDM90735.1"/>
    </source>
</evidence>
<dbReference type="InterPro" id="IPR036428">
    <property type="entry name" value="PCD_sf"/>
</dbReference>
<organism evidence="6 7">
    <name type="scientific">Mycobacterium basiliense</name>
    <dbReference type="NCBI Taxonomy" id="2094119"/>
    <lineage>
        <taxon>Bacteria</taxon>
        <taxon>Bacillati</taxon>
        <taxon>Actinomycetota</taxon>
        <taxon>Actinomycetes</taxon>
        <taxon>Mycobacteriales</taxon>
        <taxon>Mycobacteriaceae</taxon>
        <taxon>Mycobacterium</taxon>
    </lineage>
</organism>
<dbReference type="Gene3D" id="3.30.1360.20">
    <property type="entry name" value="Transcriptional coactivator/pterin dehydratase"/>
    <property type="match status" value="1"/>
</dbReference>
<proteinExistence type="inferred from homology"/>
<evidence type="ECO:0000313" key="7">
    <source>
        <dbReference type="Proteomes" id="UP000269998"/>
    </source>
</evidence>
<dbReference type="AlphaFoldDB" id="A0A3S4FU19"/>
<dbReference type="GO" id="GO:0008124">
    <property type="term" value="F:4-alpha-hydroxytetrahydrobiopterin dehydratase activity"/>
    <property type="evidence" value="ECO:0007669"/>
    <property type="project" value="UniProtKB-EC"/>
</dbReference>
<evidence type="ECO:0000256" key="5">
    <source>
        <dbReference type="ARBA" id="ARBA00023239"/>
    </source>
</evidence>
<dbReference type="RefSeq" id="WP_158018368.1">
    <property type="nucleotide sequence ID" value="NZ_CBCSKE010000008.1"/>
</dbReference>
<dbReference type="SUPFAM" id="SSF55248">
    <property type="entry name" value="PCD-like"/>
    <property type="match status" value="1"/>
</dbReference>
<name>A0A3S4FU19_9MYCO</name>
<gene>
    <name evidence="6" type="primary">phhB_2</name>
    <name evidence="6" type="ORF">MB901379_04344</name>
</gene>
<dbReference type="GO" id="GO:0006729">
    <property type="term" value="P:tetrahydrobiopterin biosynthetic process"/>
    <property type="evidence" value="ECO:0007669"/>
    <property type="project" value="InterPro"/>
</dbReference>
<protein>
    <recommendedName>
        <fullName evidence="4">Putative pterin-4-alpha-carbinolamine dehydratase</fullName>
        <ecNumber evidence="3">4.2.1.96</ecNumber>
    </recommendedName>
</protein>
<dbReference type="KEGG" id="mbai:MB901379_04344"/>
<keyword evidence="7" id="KW-1185">Reference proteome</keyword>
<dbReference type="PANTHER" id="PTHR12599:SF0">
    <property type="entry name" value="PTERIN-4-ALPHA-CARBINOLAMINE DEHYDRATASE"/>
    <property type="match status" value="1"/>
</dbReference>
<dbReference type="InterPro" id="IPR001533">
    <property type="entry name" value="Pterin_deHydtase"/>
</dbReference>
<keyword evidence="5 6" id="KW-0456">Lyase</keyword>
<dbReference type="Proteomes" id="UP000269998">
    <property type="component" value="Chromosome"/>
</dbReference>